<dbReference type="GO" id="GO:0003677">
    <property type="term" value="F:DNA binding"/>
    <property type="evidence" value="ECO:0007669"/>
    <property type="project" value="UniProtKB-KW"/>
</dbReference>
<evidence type="ECO:0000256" key="1">
    <source>
        <dbReference type="ARBA" id="ARBA00023015"/>
    </source>
</evidence>
<dbReference type="SUPFAM" id="SSF46785">
    <property type="entry name" value="Winged helix' DNA-binding domain"/>
    <property type="match status" value="1"/>
</dbReference>
<gene>
    <name evidence="4" type="primary">salO</name>
</gene>
<dbReference type="Gene3D" id="1.10.10.10">
    <property type="entry name" value="Winged helix-like DNA-binding domain superfamily/Winged helix DNA-binding domain"/>
    <property type="match status" value="1"/>
</dbReference>
<evidence type="ECO:0000256" key="2">
    <source>
        <dbReference type="ARBA" id="ARBA00023125"/>
    </source>
</evidence>
<organism evidence="4">
    <name type="scientific">Streptomyces albus subsp. albus</name>
    <dbReference type="NCBI Taxonomy" id="67257"/>
    <lineage>
        <taxon>Bacteria</taxon>
        <taxon>Bacillati</taxon>
        <taxon>Actinomycetota</taxon>
        <taxon>Actinomycetes</taxon>
        <taxon>Kitasatosporales</taxon>
        <taxon>Streptomycetaceae</taxon>
        <taxon>Streptomyces</taxon>
    </lineage>
</organism>
<keyword evidence="1" id="KW-0805">Transcription regulation</keyword>
<reference evidence="4" key="1">
    <citation type="journal article" date="2011" name="ChemBioChem">
        <title>A Late-Stage Intermediate in Salinomycin Biosynthesis Is Revealed by Specific Mutation in the Biosynthetic Gene Cluster.</title>
        <authorList>
            <person name="Yurkovich M.E."/>
            <person name="Tyrakis P.A."/>
            <person name="Hong H."/>
            <person name="Sun Y."/>
            <person name="Samborskyy M.V."/>
            <person name="Kamiya K."/>
            <person name="Leadlay P.F."/>
        </authorList>
    </citation>
    <scope>NUCLEOTIDE SEQUENCE</scope>
    <source>
        <strain evidence="4">DSM 41398</strain>
    </source>
</reference>
<dbReference type="InterPro" id="IPR036388">
    <property type="entry name" value="WH-like_DNA-bd_sf"/>
</dbReference>
<keyword evidence="2" id="KW-0238">DNA-binding</keyword>
<keyword evidence="3" id="KW-0804">Transcription</keyword>
<evidence type="ECO:0000313" key="4">
    <source>
        <dbReference type="EMBL" id="CCD31887.1"/>
    </source>
</evidence>
<evidence type="ECO:0000256" key="3">
    <source>
        <dbReference type="ARBA" id="ARBA00023163"/>
    </source>
</evidence>
<name>H1ZZT0_9ACTN</name>
<dbReference type="PANTHER" id="PTHR38465:SF2">
    <property type="entry name" value="HTH-TYPE TRANSCRIPTIONAL REGULATOR MMPR5"/>
    <property type="match status" value="1"/>
</dbReference>
<dbReference type="PANTHER" id="PTHR38465">
    <property type="entry name" value="HTH-TYPE TRANSCRIPTIONAL REGULATOR MJ1563-RELATED"/>
    <property type="match status" value="1"/>
</dbReference>
<dbReference type="Gene3D" id="1.10.287.160">
    <property type="entry name" value="HR1 repeat"/>
    <property type="match status" value="1"/>
</dbReference>
<protein>
    <submittedName>
        <fullName evidence="4">Putative transcriptional regulator</fullName>
    </submittedName>
</protein>
<proteinExistence type="predicted"/>
<reference evidence="4" key="2">
    <citation type="submission" date="2011-08" db="EMBL/GenBank/DDBJ databases">
        <authorList>
            <person name="Samborskyy M."/>
        </authorList>
    </citation>
    <scope>NUCLEOTIDE SEQUENCE</scope>
    <source>
        <strain evidence="4">DSM 41398</strain>
    </source>
</reference>
<sequence>MDETRPRRYEGEVPDFVERFAADLTEAGMPRMSARVFACLLAEDSGQLSSAELAERLRASPAAISGAVRYLSQIHMVGREREPGSRRERYRVRADIWYEAFTSRDKELSRWESTLKSGVDILGPETEAGRRLAETADFFEFMQSELATLMDRWRARRAGS</sequence>
<dbReference type="InterPro" id="IPR052362">
    <property type="entry name" value="HTH-GbsR_regulator"/>
</dbReference>
<dbReference type="EMBL" id="HE586118">
    <property type="protein sequence ID" value="CCD31887.1"/>
    <property type="molecule type" value="Genomic_DNA"/>
</dbReference>
<accession>H1ZZT0</accession>
<dbReference type="AlphaFoldDB" id="H1ZZT0"/>
<dbReference type="InterPro" id="IPR036390">
    <property type="entry name" value="WH_DNA-bd_sf"/>
</dbReference>